<dbReference type="InterPro" id="IPR036412">
    <property type="entry name" value="HAD-like_sf"/>
</dbReference>
<dbReference type="NCBIfam" id="TIGR01509">
    <property type="entry name" value="HAD-SF-IA-v3"/>
    <property type="match status" value="1"/>
</dbReference>
<name>A0A840X5G9_9RHOB</name>
<comment type="caution">
    <text evidence="1">The sequence shown here is derived from an EMBL/GenBank/DDBJ whole genome shotgun (WGS) entry which is preliminary data.</text>
</comment>
<dbReference type="GO" id="GO:0005829">
    <property type="term" value="C:cytosol"/>
    <property type="evidence" value="ECO:0007669"/>
    <property type="project" value="TreeGrafter"/>
</dbReference>
<dbReference type="InterPro" id="IPR050155">
    <property type="entry name" value="HAD-like_hydrolase_sf"/>
</dbReference>
<dbReference type="RefSeq" id="WP_184013030.1">
    <property type="nucleotide sequence ID" value="NZ_JACIJS010000012.1"/>
</dbReference>
<dbReference type="EC" id="3.1.3.18" evidence="1"/>
<dbReference type="EMBL" id="JACIJS010000012">
    <property type="protein sequence ID" value="MBB5517075.1"/>
    <property type="molecule type" value="Genomic_DNA"/>
</dbReference>
<proteinExistence type="predicted"/>
<dbReference type="GO" id="GO:0006281">
    <property type="term" value="P:DNA repair"/>
    <property type="evidence" value="ECO:0007669"/>
    <property type="project" value="TreeGrafter"/>
</dbReference>
<dbReference type="Proteomes" id="UP000553766">
    <property type="component" value="Unassembled WGS sequence"/>
</dbReference>
<dbReference type="SFLD" id="SFLDG01135">
    <property type="entry name" value="C1.5.6:_HAD__Beta-PGM__Phospha"/>
    <property type="match status" value="1"/>
</dbReference>
<reference evidence="1 2" key="1">
    <citation type="submission" date="2020-08" db="EMBL/GenBank/DDBJ databases">
        <title>Genomic Encyclopedia of Type Strains, Phase IV (KMG-IV): sequencing the most valuable type-strain genomes for metagenomic binning, comparative biology and taxonomic classification.</title>
        <authorList>
            <person name="Goeker M."/>
        </authorList>
    </citation>
    <scope>NUCLEOTIDE SEQUENCE [LARGE SCALE GENOMIC DNA]</scope>
    <source>
        <strain evidence="1 2">DSM 103377</strain>
    </source>
</reference>
<dbReference type="PANTHER" id="PTHR43434">
    <property type="entry name" value="PHOSPHOGLYCOLATE PHOSPHATASE"/>
    <property type="match status" value="1"/>
</dbReference>
<dbReference type="PANTHER" id="PTHR43434:SF24">
    <property type="entry name" value="HYDROLASE-RELATED"/>
    <property type="match status" value="1"/>
</dbReference>
<keyword evidence="1" id="KW-0378">Hydrolase</keyword>
<keyword evidence="2" id="KW-1185">Reference proteome</keyword>
<dbReference type="InterPro" id="IPR041492">
    <property type="entry name" value="HAD_2"/>
</dbReference>
<dbReference type="Gene3D" id="1.10.150.240">
    <property type="entry name" value="Putative phosphatase, domain 2"/>
    <property type="match status" value="1"/>
</dbReference>
<dbReference type="SUPFAM" id="SSF56784">
    <property type="entry name" value="HAD-like"/>
    <property type="match status" value="1"/>
</dbReference>
<dbReference type="Gene3D" id="3.40.50.1000">
    <property type="entry name" value="HAD superfamily/HAD-like"/>
    <property type="match status" value="1"/>
</dbReference>
<protein>
    <submittedName>
        <fullName evidence="1">Phosphoglycolate phosphatase</fullName>
        <ecNumber evidence="1">3.1.3.18</ecNumber>
    </submittedName>
</protein>
<dbReference type="GO" id="GO:0008967">
    <property type="term" value="F:phosphoglycolate phosphatase activity"/>
    <property type="evidence" value="ECO:0007669"/>
    <property type="project" value="UniProtKB-EC"/>
</dbReference>
<dbReference type="InterPro" id="IPR023198">
    <property type="entry name" value="PGP-like_dom2"/>
</dbReference>
<organism evidence="1 2">
    <name type="scientific">Rubricella aquisinus</name>
    <dbReference type="NCBI Taxonomy" id="2028108"/>
    <lineage>
        <taxon>Bacteria</taxon>
        <taxon>Pseudomonadati</taxon>
        <taxon>Pseudomonadota</taxon>
        <taxon>Alphaproteobacteria</taxon>
        <taxon>Rhodobacterales</taxon>
        <taxon>Paracoccaceae</taxon>
        <taxon>Rubricella</taxon>
    </lineage>
</organism>
<dbReference type="NCBIfam" id="TIGR01549">
    <property type="entry name" value="HAD-SF-IA-v1"/>
    <property type="match status" value="1"/>
</dbReference>
<gene>
    <name evidence="1" type="ORF">FHS89_003119</name>
</gene>
<dbReference type="AlphaFoldDB" id="A0A840X5G9"/>
<evidence type="ECO:0000313" key="2">
    <source>
        <dbReference type="Proteomes" id="UP000553766"/>
    </source>
</evidence>
<evidence type="ECO:0000313" key="1">
    <source>
        <dbReference type="EMBL" id="MBB5517075.1"/>
    </source>
</evidence>
<dbReference type="Pfam" id="PF13419">
    <property type="entry name" value="HAD_2"/>
    <property type="match status" value="1"/>
</dbReference>
<sequence>MSTALKLVVFDMDGTLIDSQALILFAMRAAFVSHDLEPPSDAETLSIVGLSLPRAIEELRPGLSQAANAALVDGYKTAFVAQRAASGGEASVPLYPGIRALLDRLAQDETMLLGVATGKARRGLDHVYAAHDLERYFVTSQTADFHPSKPHPAMLEHCLAETGVDPRDAVMIGDTSFDMEMGRAAGFGTVGVSWGYHPVRRLEDAGAHHVVHRAEEIDAAISKLLEGVT</sequence>
<accession>A0A840X5G9</accession>
<dbReference type="SFLD" id="SFLDS00003">
    <property type="entry name" value="Haloacid_Dehalogenase"/>
    <property type="match status" value="1"/>
</dbReference>
<dbReference type="SFLD" id="SFLDG01129">
    <property type="entry name" value="C1.5:_HAD__Beta-PGM__Phosphata"/>
    <property type="match status" value="1"/>
</dbReference>
<dbReference type="InterPro" id="IPR006439">
    <property type="entry name" value="HAD-SF_hydro_IA"/>
</dbReference>
<dbReference type="InterPro" id="IPR023214">
    <property type="entry name" value="HAD_sf"/>
</dbReference>